<evidence type="ECO:0000256" key="2">
    <source>
        <dbReference type="SAM" id="Phobius"/>
    </source>
</evidence>
<evidence type="ECO:0000256" key="1">
    <source>
        <dbReference type="SAM" id="MobiDB-lite"/>
    </source>
</evidence>
<keyword evidence="2" id="KW-1133">Transmembrane helix</keyword>
<dbReference type="Proteomes" id="UP001215280">
    <property type="component" value="Unassembled WGS sequence"/>
</dbReference>
<organism evidence="3 4">
    <name type="scientific">Mycena maculata</name>
    <dbReference type="NCBI Taxonomy" id="230809"/>
    <lineage>
        <taxon>Eukaryota</taxon>
        <taxon>Fungi</taxon>
        <taxon>Dikarya</taxon>
        <taxon>Basidiomycota</taxon>
        <taxon>Agaricomycotina</taxon>
        <taxon>Agaricomycetes</taxon>
        <taxon>Agaricomycetidae</taxon>
        <taxon>Agaricales</taxon>
        <taxon>Marasmiineae</taxon>
        <taxon>Mycenaceae</taxon>
        <taxon>Mycena</taxon>
    </lineage>
</organism>
<keyword evidence="2" id="KW-0472">Membrane</keyword>
<accession>A0AAD7HU02</accession>
<evidence type="ECO:0000313" key="3">
    <source>
        <dbReference type="EMBL" id="KAJ7727517.1"/>
    </source>
</evidence>
<reference evidence="3" key="1">
    <citation type="submission" date="2023-03" db="EMBL/GenBank/DDBJ databases">
        <title>Massive genome expansion in bonnet fungi (Mycena s.s.) driven by repeated elements and novel gene families across ecological guilds.</title>
        <authorList>
            <consortium name="Lawrence Berkeley National Laboratory"/>
            <person name="Harder C.B."/>
            <person name="Miyauchi S."/>
            <person name="Viragh M."/>
            <person name="Kuo A."/>
            <person name="Thoen E."/>
            <person name="Andreopoulos B."/>
            <person name="Lu D."/>
            <person name="Skrede I."/>
            <person name="Drula E."/>
            <person name="Henrissat B."/>
            <person name="Morin E."/>
            <person name="Kohler A."/>
            <person name="Barry K."/>
            <person name="LaButti K."/>
            <person name="Morin E."/>
            <person name="Salamov A."/>
            <person name="Lipzen A."/>
            <person name="Mereny Z."/>
            <person name="Hegedus B."/>
            <person name="Baldrian P."/>
            <person name="Stursova M."/>
            <person name="Weitz H."/>
            <person name="Taylor A."/>
            <person name="Grigoriev I.V."/>
            <person name="Nagy L.G."/>
            <person name="Martin F."/>
            <person name="Kauserud H."/>
        </authorList>
    </citation>
    <scope>NUCLEOTIDE SEQUENCE</scope>
    <source>
        <strain evidence="3">CBHHK188m</strain>
    </source>
</reference>
<dbReference type="AlphaFoldDB" id="A0AAD7HU02"/>
<evidence type="ECO:0000313" key="4">
    <source>
        <dbReference type="Proteomes" id="UP001215280"/>
    </source>
</evidence>
<protein>
    <submittedName>
        <fullName evidence="3">Uncharacterized protein</fullName>
    </submittedName>
</protein>
<dbReference type="EMBL" id="JARJLG010000211">
    <property type="protein sequence ID" value="KAJ7727517.1"/>
    <property type="molecule type" value="Genomic_DNA"/>
</dbReference>
<name>A0AAD7HU02_9AGAR</name>
<gene>
    <name evidence="3" type="ORF">DFH07DRAFT_999857</name>
</gene>
<sequence>MRLGMDDSGHGTPREGAISDNAKESLRGGSANMMRARGTPHRHPQCHAQVSTFLHTALLVYIQRNLIGLLHLFSLVLDAPRLRFLRAELPVAFLSGSPDAPRGASAPTRNSPRMRRKRAVGLLETASACRTSLVFIFGVLVFVMALLVMDVVEMPLACPRICGAREGAGCSAAFPQDHDLIKTAHANGAGYHACSMMRTTRHALPHPRIDVGEGGVRADDHASRYLDVAKLTLSSVFRVYDGMVSARLSWIRGAARTRGARYAMRVYHPYERSVEMERISERIYSACSRTFAGSWRSTGRDAWPRIRHPTSAARVRMGMANAPTRAFHGLSSWAGGGDLRRVPYGLGLPQVCGQRRRRNWMLSGSDGPASRCPRSSFIPAVLLVLVPHSVVPCHRRSVSPSTNTILVRDRRGAWTCGHAVPSGLGLWLSQTPTARGEGEGGVSPLVALRSYWG</sequence>
<feature type="compositionally biased region" description="Basic and acidic residues" evidence="1">
    <location>
        <begin position="1"/>
        <end position="13"/>
    </location>
</feature>
<keyword evidence="4" id="KW-1185">Reference proteome</keyword>
<keyword evidence="2" id="KW-0812">Transmembrane</keyword>
<proteinExistence type="predicted"/>
<feature type="region of interest" description="Disordered" evidence="1">
    <location>
        <begin position="1"/>
        <end position="26"/>
    </location>
</feature>
<feature type="transmembrane region" description="Helical" evidence="2">
    <location>
        <begin position="119"/>
        <end position="149"/>
    </location>
</feature>
<comment type="caution">
    <text evidence="3">The sequence shown here is derived from an EMBL/GenBank/DDBJ whole genome shotgun (WGS) entry which is preliminary data.</text>
</comment>